<evidence type="ECO:0000313" key="6">
    <source>
        <dbReference type="EMBL" id="KAJ7361879.1"/>
    </source>
</evidence>
<keyword evidence="1" id="KW-0645">Protease</keyword>
<dbReference type="EMBL" id="MU827308">
    <property type="protein sequence ID" value="KAJ7361879.1"/>
    <property type="molecule type" value="Genomic_DNA"/>
</dbReference>
<dbReference type="PROSITE" id="PS51829">
    <property type="entry name" value="P_HOMO_B"/>
    <property type="match status" value="1"/>
</dbReference>
<organism evidence="6 7">
    <name type="scientific">Desmophyllum pertusum</name>
    <dbReference type="NCBI Taxonomy" id="174260"/>
    <lineage>
        <taxon>Eukaryota</taxon>
        <taxon>Metazoa</taxon>
        <taxon>Cnidaria</taxon>
        <taxon>Anthozoa</taxon>
        <taxon>Hexacorallia</taxon>
        <taxon>Scleractinia</taxon>
        <taxon>Caryophylliina</taxon>
        <taxon>Caryophylliidae</taxon>
        <taxon>Desmophyllum</taxon>
    </lineage>
</organism>
<evidence type="ECO:0000256" key="1">
    <source>
        <dbReference type="ARBA" id="ARBA00022670"/>
    </source>
</evidence>
<accession>A0A9W9YST6</accession>
<dbReference type="GO" id="GO:0004252">
    <property type="term" value="F:serine-type endopeptidase activity"/>
    <property type="evidence" value="ECO:0007669"/>
    <property type="project" value="InterPro"/>
</dbReference>
<evidence type="ECO:0000256" key="3">
    <source>
        <dbReference type="ARBA" id="ARBA00022825"/>
    </source>
</evidence>
<feature type="region of interest" description="Disordered" evidence="4">
    <location>
        <begin position="72"/>
        <end position="131"/>
    </location>
</feature>
<proteinExistence type="predicted"/>
<protein>
    <recommendedName>
        <fullName evidence="5">P/Homo B domain-containing protein</fullName>
    </recommendedName>
</protein>
<dbReference type="Pfam" id="PF01483">
    <property type="entry name" value="P_proprotein"/>
    <property type="match status" value="1"/>
</dbReference>
<evidence type="ECO:0000313" key="7">
    <source>
        <dbReference type="Proteomes" id="UP001163046"/>
    </source>
</evidence>
<dbReference type="OrthoDB" id="300641at2759"/>
<dbReference type="GO" id="GO:0016020">
    <property type="term" value="C:membrane"/>
    <property type="evidence" value="ECO:0007669"/>
    <property type="project" value="TreeGrafter"/>
</dbReference>
<dbReference type="SUPFAM" id="SSF49785">
    <property type="entry name" value="Galactose-binding domain-like"/>
    <property type="match status" value="1"/>
</dbReference>
<evidence type="ECO:0000256" key="2">
    <source>
        <dbReference type="ARBA" id="ARBA00022801"/>
    </source>
</evidence>
<dbReference type="Proteomes" id="UP001163046">
    <property type="component" value="Unassembled WGS sequence"/>
</dbReference>
<name>A0A9W9YST6_9CNID</name>
<feature type="compositionally biased region" description="Basic and acidic residues" evidence="4">
    <location>
        <begin position="94"/>
        <end position="131"/>
    </location>
</feature>
<dbReference type="AlphaFoldDB" id="A0A9W9YST6"/>
<keyword evidence="7" id="KW-1185">Reference proteome</keyword>
<evidence type="ECO:0000256" key="4">
    <source>
        <dbReference type="SAM" id="MobiDB-lite"/>
    </source>
</evidence>
<feature type="domain" description="P/Homo B" evidence="5">
    <location>
        <begin position="1"/>
        <end position="56"/>
    </location>
</feature>
<evidence type="ECO:0000259" key="5">
    <source>
        <dbReference type="PROSITE" id="PS51829"/>
    </source>
</evidence>
<dbReference type="PANTHER" id="PTHR42884">
    <property type="entry name" value="PROPROTEIN CONVERTASE SUBTILISIN/KEXIN-RELATED"/>
    <property type="match status" value="1"/>
</dbReference>
<dbReference type="GO" id="GO:0016485">
    <property type="term" value="P:protein processing"/>
    <property type="evidence" value="ECO:0007669"/>
    <property type="project" value="TreeGrafter"/>
</dbReference>
<keyword evidence="3" id="KW-0720">Serine protease</keyword>
<sequence length="172" mass="19635">MKGRENLTNWVITTLFHWGESPIGTWQLDIEDFGEQYPSTGTLYSWSLILYGTTSDPLNYNGHVPIIATAVTQKPSLTHPTSTRKVPTTKKPTRRTEEDQQKENTESETRRPRESERREHEQRQTERGEDIVKPECTSVVVYVSSFKESPKTDTNVAVCFVKESTDGRGVMV</sequence>
<dbReference type="InterPro" id="IPR008979">
    <property type="entry name" value="Galactose-bd-like_sf"/>
</dbReference>
<reference evidence="6" key="1">
    <citation type="submission" date="2023-01" db="EMBL/GenBank/DDBJ databases">
        <title>Genome assembly of the deep-sea coral Lophelia pertusa.</title>
        <authorList>
            <person name="Herrera S."/>
            <person name="Cordes E."/>
        </authorList>
    </citation>
    <scope>NUCLEOTIDE SEQUENCE</scope>
    <source>
        <strain evidence="6">USNM1676648</strain>
        <tissue evidence="6">Polyp</tissue>
    </source>
</reference>
<comment type="caution">
    <text evidence="6">The sequence shown here is derived from an EMBL/GenBank/DDBJ whole genome shotgun (WGS) entry which is preliminary data.</text>
</comment>
<gene>
    <name evidence="6" type="ORF">OS493_014524</name>
</gene>
<dbReference type="Gene3D" id="2.60.120.260">
    <property type="entry name" value="Galactose-binding domain-like"/>
    <property type="match status" value="1"/>
</dbReference>
<keyword evidence="2" id="KW-0378">Hydrolase</keyword>
<dbReference type="InterPro" id="IPR002884">
    <property type="entry name" value="P_dom"/>
</dbReference>
<dbReference type="PANTHER" id="PTHR42884:SF14">
    <property type="entry name" value="NEUROENDOCRINE CONVERTASE 1"/>
    <property type="match status" value="1"/>
</dbReference>